<keyword evidence="3" id="KW-1185">Reference proteome</keyword>
<accession>A0ABV0BSU5</accession>
<evidence type="ECO:0000259" key="1">
    <source>
        <dbReference type="PROSITE" id="PS51202"/>
    </source>
</evidence>
<dbReference type="PROSITE" id="PS51202">
    <property type="entry name" value="RCK_C"/>
    <property type="match status" value="1"/>
</dbReference>
<dbReference type="EMBL" id="JBDJNQ010000002">
    <property type="protein sequence ID" value="MEN5376988.1"/>
    <property type="molecule type" value="Genomic_DNA"/>
</dbReference>
<gene>
    <name evidence="2" type="ORF">ABE541_06925</name>
</gene>
<protein>
    <submittedName>
        <fullName evidence="2">Cation:proton antiporter regulatory subunit</fullName>
    </submittedName>
</protein>
<comment type="caution">
    <text evidence="2">The sequence shown here is derived from an EMBL/GenBank/DDBJ whole genome shotgun (WGS) entry which is preliminary data.</text>
</comment>
<dbReference type="InterPro" id="IPR026278">
    <property type="entry name" value="KhtT"/>
</dbReference>
<name>A0ABV0BSU5_9SPHI</name>
<dbReference type="PIRSF" id="PIRSF005028">
    <property type="entry name" value="KhtT"/>
    <property type="match status" value="1"/>
</dbReference>
<dbReference type="Pfam" id="PF02080">
    <property type="entry name" value="TrkA_C"/>
    <property type="match status" value="1"/>
</dbReference>
<dbReference type="InterPro" id="IPR036721">
    <property type="entry name" value="RCK_C_sf"/>
</dbReference>
<dbReference type="RefSeq" id="WP_021190452.1">
    <property type="nucleotide sequence ID" value="NZ_JAOQNK010000001.1"/>
</dbReference>
<sequence>MSIVRESDLIGIGKKYQIETEAGDNMVVVIHDDGRRELYRYDEEESESRCVMTLSDEESRQVAGIIGGLSYKPKALETIEVALDDLRIEWYKVEGKFEGANKTIGELEVRQRTGASIIAGILGDNTVINPGPDYMISPGTTLVIAGKKNNIKLLKEILL</sequence>
<organism evidence="2 3">
    <name type="scientific">Sphingobacterium kitahiroshimense</name>
    <dbReference type="NCBI Taxonomy" id="470446"/>
    <lineage>
        <taxon>Bacteria</taxon>
        <taxon>Pseudomonadati</taxon>
        <taxon>Bacteroidota</taxon>
        <taxon>Sphingobacteriia</taxon>
        <taxon>Sphingobacteriales</taxon>
        <taxon>Sphingobacteriaceae</taxon>
        <taxon>Sphingobacterium</taxon>
    </lineage>
</organism>
<dbReference type="InterPro" id="IPR058776">
    <property type="entry name" value="KhtT-like_N"/>
</dbReference>
<feature type="domain" description="RCK C-terminal" evidence="1">
    <location>
        <begin position="76"/>
        <end position="159"/>
    </location>
</feature>
<dbReference type="Proteomes" id="UP001409291">
    <property type="component" value="Unassembled WGS sequence"/>
</dbReference>
<evidence type="ECO:0000313" key="3">
    <source>
        <dbReference type="Proteomes" id="UP001409291"/>
    </source>
</evidence>
<proteinExistence type="predicted"/>
<dbReference type="Pfam" id="PF25991">
    <property type="entry name" value="KhtT_N"/>
    <property type="match status" value="1"/>
</dbReference>
<reference evidence="2 3" key="1">
    <citation type="submission" date="2024-04" db="EMBL/GenBank/DDBJ databases">
        <title>WGS of bacteria from Torrens River.</title>
        <authorList>
            <person name="Wyrsch E.R."/>
            <person name="Drigo B."/>
        </authorList>
    </citation>
    <scope>NUCLEOTIDE SEQUENCE [LARGE SCALE GENOMIC DNA]</scope>
    <source>
        <strain evidence="2 3">TWI391</strain>
    </source>
</reference>
<evidence type="ECO:0000313" key="2">
    <source>
        <dbReference type="EMBL" id="MEN5376988.1"/>
    </source>
</evidence>
<dbReference type="InterPro" id="IPR006037">
    <property type="entry name" value="RCK_C"/>
</dbReference>
<dbReference type="SUPFAM" id="SSF116726">
    <property type="entry name" value="TrkA C-terminal domain-like"/>
    <property type="match status" value="1"/>
</dbReference>
<dbReference type="Gene3D" id="3.30.70.1450">
    <property type="entry name" value="Regulator of K+ conductance, C-terminal domain"/>
    <property type="match status" value="1"/>
</dbReference>